<evidence type="ECO:0000313" key="1">
    <source>
        <dbReference type="EMBL" id="AST91675.1"/>
    </source>
</evidence>
<dbReference type="InterPro" id="IPR046126">
    <property type="entry name" value="DUF6123"/>
</dbReference>
<dbReference type="EMBL" id="CP018866">
    <property type="protein sequence ID" value="AST91675.1"/>
    <property type="molecule type" value="Genomic_DNA"/>
</dbReference>
<dbReference type="STRING" id="1314751.GCA_001591425_01498"/>
<accession>A0A223KQ81</accession>
<organism evidence="1 2">
    <name type="scientific">Sutcliffiella cohnii</name>
    <dbReference type="NCBI Taxonomy" id="33932"/>
    <lineage>
        <taxon>Bacteria</taxon>
        <taxon>Bacillati</taxon>
        <taxon>Bacillota</taxon>
        <taxon>Bacilli</taxon>
        <taxon>Bacillales</taxon>
        <taxon>Bacillaceae</taxon>
        <taxon>Sutcliffiella</taxon>
    </lineage>
</organism>
<dbReference type="Proteomes" id="UP000215224">
    <property type="component" value="Chromosome"/>
</dbReference>
<protein>
    <submittedName>
        <fullName evidence="1">Uncharacterized protein</fullName>
    </submittedName>
</protein>
<sequence>MVILRNISTEHYIENLTAKGFVFKEDALGFIQFGKHYTGCNDVQVNLAIELTLKAQRQFDGSFFVSLLEEIKTEQIQTKKEAYELAKIRAII</sequence>
<dbReference type="Pfam" id="PF19618">
    <property type="entry name" value="DUF6123"/>
    <property type="match status" value="1"/>
</dbReference>
<name>A0A223KQ81_9BACI</name>
<gene>
    <name evidence="1" type="ORF">BC6307_10475</name>
</gene>
<keyword evidence="2" id="KW-1185">Reference proteome</keyword>
<proteinExistence type="predicted"/>
<dbReference type="AlphaFoldDB" id="A0A223KQ81"/>
<reference evidence="1 2" key="1">
    <citation type="submission" date="2016-12" db="EMBL/GenBank/DDBJ databases">
        <title>The whole genome sequencing and assembly of Bacillus cohnii DSM 6307T strain.</title>
        <authorList>
            <person name="Lee Y.-J."/>
            <person name="Yi H."/>
            <person name="Bahn Y.-S."/>
            <person name="Kim J.F."/>
            <person name="Lee D.-W."/>
        </authorList>
    </citation>
    <scope>NUCLEOTIDE SEQUENCE [LARGE SCALE GENOMIC DNA]</scope>
    <source>
        <strain evidence="1 2">DSM 6307</strain>
    </source>
</reference>
<dbReference type="KEGG" id="bcoh:BC6307_10475"/>
<evidence type="ECO:0000313" key="2">
    <source>
        <dbReference type="Proteomes" id="UP000215224"/>
    </source>
</evidence>